<feature type="domain" description="Lipopolysaccharide assembly protein A" evidence="6">
    <location>
        <begin position="42"/>
        <end position="94"/>
    </location>
</feature>
<gene>
    <name evidence="7" type="ORF">Ga0609869_003189</name>
</gene>
<keyword evidence="1" id="KW-1003">Cell membrane</keyword>
<dbReference type="RefSeq" id="WP_125404616.1">
    <property type="nucleotide sequence ID" value="NZ_JBEHHI010000003.1"/>
</dbReference>
<keyword evidence="8" id="KW-1185">Reference proteome</keyword>
<feature type="transmembrane region" description="Helical" evidence="5">
    <location>
        <begin position="48"/>
        <end position="68"/>
    </location>
</feature>
<keyword evidence="2 5" id="KW-0812">Transmembrane</keyword>
<evidence type="ECO:0000256" key="2">
    <source>
        <dbReference type="ARBA" id="ARBA00022692"/>
    </source>
</evidence>
<dbReference type="InterPro" id="IPR010445">
    <property type="entry name" value="LapA_dom"/>
</dbReference>
<sequence>MRYIRYLFLLVLAVCLITMAIANREVVTLTLLPEEVAVFAGVNYSTELPLFMVGLMGVAAGLLLGFLWEWLREAKFRSEASKRRREVNKLKREVGRLKKDKHRDEGRDEILALLEDGGKAG</sequence>
<dbReference type="EMBL" id="JBEHHI010000003">
    <property type="protein sequence ID" value="MEX5729836.1"/>
    <property type="molecule type" value="Genomic_DNA"/>
</dbReference>
<keyword evidence="3 5" id="KW-1133">Transmembrane helix</keyword>
<evidence type="ECO:0000256" key="5">
    <source>
        <dbReference type="SAM" id="Phobius"/>
    </source>
</evidence>
<organism evidence="7 8">
    <name type="scientific">Rhodovulum iodosum</name>
    <dbReference type="NCBI Taxonomy" id="68291"/>
    <lineage>
        <taxon>Bacteria</taxon>
        <taxon>Pseudomonadati</taxon>
        <taxon>Pseudomonadota</taxon>
        <taxon>Alphaproteobacteria</taxon>
        <taxon>Rhodobacterales</taxon>
        <taxon>Paracoccaceae</taxon>
        <taxon>Rhodovulum</taxon>
    </lineage>
</organism>
<accession>A0ABV3XWT5</accession>
<evidence type="ECO:0000259" key="6">
    <source>
        <dbReference type="Pfam" id="PF06305"/>
    </source>
</evidence>
<evidence type="ECO:0000256" key="3">
    <source>
        <dbReference type="ARBA" id="ARBA00022989"/>
    </source>
</evidence>
<comment type="caution">
    <text evidence="7">The sequence shown here is derived from an EMBL/GenBank/DDBJ whole genome shotgun (WGS) entry which is preliminary data.</text>
</comment>
<protein>
    <submittedName>
        <fullName evidence="7">Membrane protein</fullName>
    </submittedName>
</protein>
<name>A0ABV3XWT5_9RHOB</name>
<keyword evidence="4 5" id="KW-0472">Membrane</keyword>
<reference evidence="7 8" key="1">
    <citation type="submission" date="2024-06" db="EMBL/GenBank/DDBJ databases">
        <title>Genome of Rhodovulum iodosum, a marine photoferrotroph.</title>
        <authorList>
            <person name="Bianchini G."/>
            <person name="Nikeleit V."/>
            <person name="Kappler A."/>
            <person name="Bryce C."/>
            <person name="Sanchez-Baracaldo P."/>
        </authorList>
    </citation>
    <scope>NUCLEOTIDE SEQUENCE [LARGE SCALE GENOMIC DNA]</scope>
    <source>
        <strain evidence="7 8">UT/N1</strain>
    </source>
</reference>
<evidence type="ECO:0000313" key="7">
    <source>
        <dbReference type="EMBL" id="MEX5729836.1"/>
    </source>
</evidence>
<evidence type="ECO:0000313" key="8">
    <source>
        <dbReference type="Proteomes" id="UP001560019"/>
    </source>
</evidence>
<evidence type="ECO:0000256" key="1">
    <source>
        <dbReference type="ARBA" id="ARBA00022475"/>
    </source>
</evidence>
<evidence type="ECO:0000256" key="4">
    <source>
        <dbReference type="ARBA" id="ARBA00023136"/>
    </source>
</evidence>
<dbReference type="Pfam" id="PF06305">
    <property type="entry name" value="LapA_dom"/>
    <property type="match status" value="1"/>
</dbReference>
<dbReference type="Proteomes" id="UP001560019">
    <property type="component" value="Unassembled WGS sequence"/>
</dbReference>
<proteinExistence type="predicted"/>